<dbReference type="InterPro" id="IPR000477">
    <property type="entry name" value="RT_dom"/>
</dbReference>
<dbReference type="PROSITE" id="PS50878">
    <property type="entry name" value="RT_POL"/>
    <property type="match status" value="1"/>
</dbReference>
<reference evidence="3" key="1">
    <citation type="submission" date="2018-11" db="EMBL/GenBank/DDBJ databases">
        <authorList>
            <person name="Alioto T."/>
            <person name="Alioto T."/>
        </authorList>
    </citation>
    <scope>NUCLEOTIDE SEQUENCE</scope>
</reference>
<sequence length="857" mass="99401">MSEDYITIIGGDFNVDISCENVSTKSNALKCFFDSRNIKVPYLLNEVTGPNYTFRNKDKSQKSLIDYICIPEILEHDISNLEIKDDCPYDFSDHYPIYMSLNIDLLCGSSGSSKLGRHVLKWTKADEFEIKMYQTEIDKILDIIKPKIDNCTINDLEHYNTVLTNALHMSANAYIPCGKFRHYLKPYWKSNDLNAVHYEQREARREWKNNNKPRNKSNRLYKEYKDKKKNFRKRKRQAEKLWREEKYEDIKNAAEVDIGEFFRTARKMRKQGPTTDKLVYDDTEAKTPGDICYIDTLDKPITVDEIKDQVRTLKAGKSPGQDYISNEHILYGGENLLKHLSVLYNLILEQEYLPLSFRHGIIIPLYKGNNKDKTNPNSYRAVTLTSSLGKLFDKIILNRIHKLLVDINSVMPHPLQFGFVKEHGAIPAIYTLKEAIHYYLERNSIVYAIFLDNEKAFDRVWQDGLLYKLNQIGIQGKLWNLIYMSYKTATAHVQHSGLTSQVFRIEQGVGQGRVLSAWLFSVFINDLICELLSTHCGLLVGPISIPTILLADDTTLLSATVNGAQTLLNVVNSYALKWRLKYNASKSSVLTFTPPKKTRNNYDSAACLNLGNIVLERKRTCTYAGTLINSDGKTFDRSDKSSKKLKQKLHSLYTVGVNPRGMSALTNNLIWKRVILTTALYGCETWGQLPYRETEMLEITQRYFVRFILMMDKRSPTDSCISNVGLWSVEGYTDKMKLLFFGRLCRAKSTTIHKRMFNFRMGQILTGEASQISLTYDYIKILMKYDFDSFVENFVAENFFPDKLLWSKIVKQTLDIYEENKWKHSVERRPELKRYHKIHTCLTEHRLLRLAVTYIHL</sequence>
<comment type="caution">
    <text evidence="3">The sequence shown here is derived from an EMBL/GenBank/DDBJ whole genome shotgun (WGS) entry which is preliminary data.</text>
</comment>
<proteinExistence type="predicted"/>
<dbReference type="Proteomes" id="UP000596742">
    <property type="component" value="Unassembled WGS sequence"/>
</dbReference>
<dbReference type="InterPro" id="IPR036691">
    <property type="entry name" value="Endo/exonu/phosph_ase_sf"/>
</dbReference>
<dbReference type="Pfam" id="PF00078">
    <property type="entry name" value="RVT_1"/>
    <property type="match status" value="1"/>
</dbReference>
<evidence type="ECO:0000313" key="3">
    <source>
        <dbReference type="EMBL" id="VDI03129.1"/>
    </source>
</evidence>
<feature type="coiled-coil region" evidence="1">
    <location>
        <begin position="214"/>
        <end position="241"/>
    </location>
</feature>
<dbReference type="Gene3D" id="3.60.10.10">
    <property type="entry name" value="Endonuclease/exonuclease/phosphatase"/>
    <property type="match status" value="1"/>
</dbReference>
<dbReference type="CDD" id="cd01650">
    <property type="entry name" value="RT_nLTR_like"/>
    <property type="match status" value="1"/>
</dbReference>
<feature type="domain" description="Reverse transcriptase" evidence="2">
    <location>
        <begin position="346"/>
        <end position="628"/>
    </location>
</feature>
<name>A0A8B6CDT2_MYTGA</name>
<keyword evidence="4" id="KW-1185">Reference proteome</keyword>
<evidence type="ECO:0000259" key="2">
    <source>
        <dbReference type="PROSITE" id="PS50878"/>
    </source>
</evidence>
<organism evidence="3 4">
    <name type="scientific">Mytilus galloprovincialis</name>
    <name type="common">Mediterranean mussel</name>
    <dbReference type="NCBI Taxonomy" id="29158"/>
    <lineage>
        <taxon>Eukaryota</taxon>
        <taxon>Metazoa</taxon>
        <taxon>Spiralia</taxon>
        <taxon>Lophotrochozoa</taxon>
        <taxon>Mollusca</taxon>
        <taxon>Bivalvia</taxon>
        <taxon>Autobranchia</taxon>
        <taxon>Pteriomorphia</taxon>
        <taxon>Mytilida</taxon>
        <taxon>Mytiloidea</taxon>
        <taxon>Mytilidae</taxon>
        <taxon>Mytilinae</taxon>
        <taxon>Mytilus</taxon>
    </lineage>
</organism>
<protein>
    <recommendedName>
        <fullName evidence="2">Reverse transcriptase domain-containing protein</fullName>
    </recommendedName>
</protein>
<accession>A0A8B6CDT2</accession>
<dbReference type="SUPFAM" id="SSF56219">
    <property type="entry name" value="DNase I-like"/>
    <property type="match status" value="1"/>
</dbReference>
<dbReference type="SUPFAM" id="SSF56672">
    <property type="entry name" value="DNA/RNA polymerases"/>
    <property type="match status" value="1"/>
</dbReference>
<evidence type="ECO:0000313" key="4">
    <source>
        <dbReference type="Proteomes" id="UP000596742"/>
    </source>
</evidence>
<dbReference type="PANTHER" id="PTHR19446">
    <property type="entry name" value="REVERSE TRANSCRIPTASES"/>
    <property type="match status" value="1"/>
</dbReference>
<dbReference type="InterPro" id="IPR043502">
    <property type="entry name" value="DNA/RNA_pol_sf"/>
</dbReference>
<dbReference type="EMBL" id="UYJE01001564">
    <property type="protein sequence ID" value="VDI03129.1"/>
    <property type="molecule type" value="Genomic_DNA"/>
</dbReference>
<dbReference type="OrthoDB" id="6159030at2759"/>
<dbReference type="AlphaFoldDB" id="A0A8B6CDT2"/>
<gene>
    <name evidence="3" type="ORF">MGAL_10B040118</name>
</gene>
<keyword evidence="1" id="KW-0175">Coiled coil</keyword>
<evidence type="ECO:0000256" key="1">
    <source>
        <dbReference type="SAM" id="Coils"/>
    </source>
</evidence>